<dbReference type="Proteomes" id="UP000005225">
    <property type="component" value="Unassembled WGS sequence"/>
</dbReference>
<dbReference type="GeneTree" id="ENSGT00390000017916"/>
<reference evidence="3" key="1">
    <citation type="submission" date="2011-03" db="EMBL/GenBank/DDBJ databases">
        <title>Version 3 of the genome sequence of Otolemur garnettii (Bushbaby).</title>
        <authorList>
            <consortium name="The Broad Institute Genome Sequencing Platform"/>
            <person name="Di Palma F."/>
            <person name="Johnson J."/>
            <person name="Lander E.S."/>
            <person name="Lindblad-Toh K."/>
            <person name="Jaffe D.B."/>
            <person name="Gnerre S."/>
            <person name="MacCallum I."/>
            <person name="Przybylski D."/>
            <person name="Ribeiro F.J."/>
            <person name="Burton J.N."/>
            <person name="Walker B.J."/>
            <person name="Sharpe T."/>
            <person name="Hall G."/>
        </authorList>
    </citation>
    <scope>NUCLEOTIDE SEQUENCE [LARGE SCALE GENOMIC DNA]</scope>
</reference>
<dbReference type="GO" id="GO:0071539">
    <property type="term" value="P:protein localization to centrosome"/>
    <property type="evidence" value="ECO:0007669"/>
    <property type="project" value="TreeGrafter"/>
</dbReference>
<dbReference type="Pfam" id="PF15254">
    <property type="entry name" value="CCDC14"/>
    <property type="match status" value="1"/>
</dbReference>
<dbReference type="eggNOG" id="ENOG502R84N">
    <property type="taxonomic scope" value="Eukaryota"/>
</dbReference>
<dbReference type="EMBL" id="AAQR03045403">
    <property type="status" value="NOT_ANNOTATED_CDS"/>
    <property type="molecule type" value="Genomic_DNA"/>
</dbReference>
<organism evidence="2 3">
    <name type="scientific">Otolemur garnettii</name>
    <name type="common">Small-eared galago</name>
    <name type="synonym">Garnett's greater bushbaby</name>
    <dbReference type="NCBI Taxonomy" id="30611"/>
    <lineage>
        <taxon>Eukaryota</taxon>
        <taxon>Metazoa</taxon>
        <taxon>Chordata</taxon>
        <taxon>Craniata</taxon>
        <taxon>Vertebrata</taxon>
        <taxon>Euteleostomi</taxon>
        <taxon>Mammalia</taxon>
        <taxon>Eutheria</taxon>
        <taxon>Euarchontoglires</taxon>
        <taxon>Primates</taxon>
        <taxon>Strepsirrhini</taxon>
        <taxon>Lorisiformes</taxon>
        <taxon>Galagidae</taxon>
        <taxon>Otolemur</taxon>
    </lineage>
</organism>
<accession>H0XXI4</accession>
<feature type="compositionally biased region" description="Polar residues" evidence="1">
    <location>
        <begin position="204"/>
        <end position="221"/>
    </location>
</feature>
<feature type="region of interest" description="Disordered" evidence="1">
    <location>
        <begin position="105"/>
        <end position="138"/>
    </location>
</feature>
<evidence type="ECO:0000256" key="1">
    <source>
        <dbReference type="SAM" id="MobiDB-lite"/>
    </source>
</evidence>
<sequence>STPRFRGVVTSYKKVGSTKLTNGKKGTHLRKITHFSADSGHSTNSDSASQTEAVQGLDRCASLLQDILRNEDSGSEIVYSENRSNPRPLEGKRYGYKKKGFEKHTFPLGAQKEMTSSRNKKKIPNETSAGSGKDISDLPQNWSLQDHYRMYSPMIYQALHDHVQTQMSLMKNFASKKNTSGISLVPGHSGSGSGSESQAASDSNYGSYTSRSVWSPQQPSCPQVVHSEVQTDDDNQFSSQTKTVPVNSADCLRNSFNTIPGVPCSLPQTDTSAIPTFQPLGLGTRILPQQGVPKEADLLKCFQTYMSLFQSHGKETHSKGQMHRSPIPSLPPVWATNEEKRAKGQIREATSEGKDLNIGVRDANIIKDVQKAKNVNQTAEKVRTLKYLLRELKALVAEQEDSEVHRLVTEVEACVSVLPAVNGITDIQFEIALAMQPLRRENAQLRR</sequence>
<dbReference type="EMBL" id="AAQR03045404">
    <property type="status" value="NOT_ANNOTATED_CDS"/>
    <property type="molecule type" value="Genomic_DNA"/>
</dbReference>
<reference evidence="2" key="3">
    <citation type="submission" date="2025-09" db="UniProtKB">
        <authorList>
            <consortium name="Ensembl"/>
        </authorList>
    </citation>
    <scope>IDENTIFICATION</scope>
</reference>
<dbReference type="Ensembl" id="ENSOGAT00000030274.1">
    <property type="protein sequence ID" value="ENSOGAP00000020827.1"/>
    <property type="gene ID" value="ENSOGAG00000027411.1"/>
</dbReference>
<name>H0XXI4_OTOGA</name>
<protein>
    <recommendedName>
        <fullName evidence="4">Coiled-coil domain containing 14</fullName>
    </recommendedName>
</protein>
<evidence type="ECO:0008006" key="4">
    <source>
        <dbReference type="Google" id="ProtNLM"/>
    </source>
</evidence>
<feature type="region of interest" description="Disordered" evidence="1">
    <location>
        <begin position="184"/>
        <end position="242"/>
    </location>
</feature>
<dbReference type="STRING" id="30611.ENSOGAP00000020827"/>
<dbReference type="HOGENOM" id="CLU_640231_0_0_1"/>
<keyword evidence="3" id="KW-1185">Reference proteome</keyword>
<evidence type="ECO:0000313" key="3">
    <source>
        <dbReference type="Proteomes" id="UP000005225"/>
    </source>
</evidence>
<evidence type="ECO:0000313" key="2">
    <source>
        <dbReference type="Ensembl" id="ENSOGAP00000020827.1"/>
    </source>
</evidence>
<feature type="compositionally biased region" description="Low complexity" evidence="1">
    <location>
        <begin position="184"/>
        <end position="203"/>
    </location>
</feature>
<dbReference type="AlphaFoldDB" id="H0XXI4"/>
<dbReference type="InParanoid" id="H0XXI4"/>
<proteinExistence type="predicted"/>
<dbReference type="PANTHER" id="PTHR22367">
    <property type="entry name" value="COILED-COIL DOMAIN-CONTAINING PROTEIN 14"/>
    <property type="match status" value="1"/>
</dbReference>
<reference evidence="2" key="2">
    <citation type="submission" date="2025-08" db="UniProtKB">
        <authorList>
            <consortium name="Ensembl"/>
        </authorList>
    </citation>
    <scope>IDENTIFICATION</scope>
</reference>
<dbReference type="PANTHER" id="PTHR22367:SF2">
    <property type="entry name" value="COILED-COIL DOMAIN-CONTAINING PROTEIN 14"/>
    <property type="match status" value="1"/>
</dbReference>
<dbReference type="InterPro" id="IPR029343">
    <property type="entry name" value="CCDC14"/>
</dbReference>
<dbReference type="GO" id="GO:0034451">
    <property type="term" value="C:centriolar satellite"/>
    <property type="evidence" value="ECO:0007669"/>
    <property type="project" value="TreeGrafter"/>
</dbReference>
<dbReference type="OMA" id="LRSENAX"/>